<sequence length="120" mass="13660">MSQFRNILPLFSHFCLALLLSVLANGVFFFHSHELENGRIITHAHPLLTEEQQELPDHGHTEEELIFLDLIAHADYLVFDFEYLLPEIAPLIATQDMFASAAVAVYELEFGFDHRGPPVV</sequence>
<name>A0A239BUB6_9BACT</name>
<dbReference type="EMBL" id="FZOK01000003">
    <property type="protein sequence ID" value="SNS11617.1"/>
    <property type="molecule type" value="Genomic_DNA"/>
</dbReference>
<dbReference type="AlphaFoldDB" id="A0A239BUB6"/>
<organism evidence="1 2">
    <name type="scientific">Belliella buryatensis</name>
    <dbReference type="NCBI Taxonomy" id="1500549"/>
    <lineage>
        <taxon>Bacteria</taxon>
        <taxon>Pseudomonadati</taxon>
        <taxon>Bacteroidota</taxon>
        <taxon>Cytophagia</taxon>
        <taxon>Cytophagales</taxon>
        <taxon>Cyclobacteriaceae</taxon>
        <taxon>Belliella</taxon>
    </lineage>
</organism>
<proteinExistence type="predicted"/>
<gene>
    <name evidence="1" type="ORF">SAMN06295967_103246</name>
</gene>
<dbReference type="Proteomes" id="UP000198480">
    <property type="component" value="Unassembled WGS sequence"/>
</dbReference>
<accession>A0A239BUB6</accession>
<keyword evidence="2" id="KW-1185">Reference proteome</keyword>
<protein>
    <submittedName>
        <fullName evidence="1">Uncharacterized protein</fullName>
    </submittedName>
</protein>
<dbReference type="RefSeq" id="WP_170932431.1">
    <property type="nucleotide sequence ID" value="NZ_FZOK01000003.1"/>
</dbReference>
<evidence type="ECO:0000313" key="1">
    <source>
        <dbReference type="EMBL" id="SNS11617.1"/>
    </source>
</evidence>
<reference evidence="2" key="1">
    <citation type="submission" date="2017-06" db="EMBL/GenBank/DDBJ databases">
        <authorList>
            <person name="Varghese N."/>
            <person name="Submissions S."/>
        </authorList>
    </citation>
    <scope>NUCLEOTIDE SEQUENCE [LARGE SCALE GENOMIC DNA]</scope>
    <source>
        <strain evidence="2">5C</strain>
    </source>
</reference>
<evidence type="ECO:0000313" key="2">
    <source>
        <dbReference type="Proteomes" id="UP000198480"/>
    </source>
</evidence>